<keyword evidence="2" id="KW-1185">Reference proteome</keyword>
<dbReference type="EnsemblMetazoa" id="PPA45519.1">
    <property type="protein sequence ID" value="PPA45519.1"/>
    <property type="gene ID" value="WBGene00283888"/>
</dbReference>
<evidence type="ECO:0000313" key="2">
    <source>
        <dbReference type="Proteomes" id="UP000005239"/>
    </source>
</evidence>
<evidence type="ECO:0000313" key="1">
    <source>
        <dbReference type="EnsemblMetazoa" id="PPA45519.1"/>
    </source>
</evidence>
<name>A0A2A6C353_PRIPA</name>
<gene>
    <name evidence="1" type="primary">WBGene00283888</name>
</gene>
<sequence length="125" mass="14773">MKKNTRLYLLINLIISYFEERSTMCDVPDVYHIQSKFLWAVSFCSVYITALLLYIYVWSKLVRNVIGWLFPMGSMLIASVLYDLEDYRAAFQRQLSVIPFLKTRFERKVKVIGSISELTNRVDKE</sequence>
<reference evidence="1" key="2">
    <citation type="submission" date="2022-06" db="UniProtKB">
        <authorList>
            <consortium name="EnsemblMetazoa"/>
        </authorList>
    </citation>
    <scope>IDENTIFICATION</scope>
    <source>
        <strain evidence="1">PS312</strain>
    </source>
</reference>
<accession>A0A2A6C353</accession>
<organism evidence="1 2">
    <name type="scientific">Pristionchus pacificus</name>
    <name type="common">Parasitic nematode worm</name>
    <dbReference type="NCBI Taxonomy" id="54126"/>
    <lineage>
        <taxon>Eukaryota</taxon>
        <taxon>Metazoa</taxon>
        <taxon>Ecdysozoa</taxon>
        <taxon>Nematoda</taxon>
        <taxon>Chromadorea</taxon>
        <taxon>Rhabditida</taxon>
        <taxon>Rhabditina</taxon>
        <taxon>Diplogasteromorpha</taxon>
        <taxon>Diplogasteroidea</taxon>
        <taxon>Neodiplogasteridae</taxon>
        <taxon>Pristionchus</taxon>
    </lineage>
</organism>
<dbReference type="AlphaFoldDB" id="A0A2A6C353"/>
<proteinExistence type="predicted"/>
<protein>
    <submittedName>
        <fullName evidence="1">Uncharacterized protein</fullName>
    </submittedName>
</protein>
<dbReference type="Proteomes" id="UP000005239">
    <property type="component" value="Unassembled WGS sequence"/>
</dbReference>
<accession>A0A8R1Z4P8</accession>
<reference evidence="2" key="1">
    <citation type="journal article" date="2008" name="Nat. Genet.">
        <title>The Pristionchus pacificus genome provides a unique perspective on nematode lifestyle and parasitism.</title>
        <authorList>
            <person name="Dieterich C."/>
            <person name="Clifton S.W."/>
            <person name="Schuster L.N."/>
            <person name="Chinwalla A."/>
            <person name="Delehaunty K."/>
            <person name="Dinkelacker I."/>
            <person name="Fulton L."/>
            <person name="Fulton R."/>
            <person name="Godfrey J."/>
            <person name="Minx P."/>
            <person name="Mitreva M."/>
            <person name="Roeseler W."/>
            <person name="Tian H."/>
            <person name="Witte H."/>
            <person name="Yang S.P."/>
            <person name="Wilson R.K."/>
            <person name="Sommer R.J."/>
        </authorList>
    </citation>
    <scope>NUCLEOTIDE SEQUENCE [LARGE SCALE GENOMIC DNA]</scope>
    <source>
        <strain evidence="2">PS312</strain>
    </source>
</reference>